<dbReference type="GO" id="GO:0005886">
    <property type="term" value="C:plasma membrane"/>
    <property type="evidence" value="ECO:0007669"/>
    <property type="project" value="TreeGrafter"/>
</dbReference>
<organism evidence="10 11">
    <name type="scientific">Python bivittatus</name>
    <name type="common">Burmese python</name>
    <name type="synonym">Python molurus bivittatus</name>
    <dbReference type="NCBI Taxonomy" id="176946"/>
    <lineage>
        <taxon>Eukaryota</taxon>
        <taxon>Metazoa</taxon>
        <taxon>Chordata</taxon>
        <taxon>Craniata</taxon>
        <taxon>Vertebrata</taxon>
        <taxon>Euteleostomi</taxon>
        <taxon>Lepidosauria</taxon>
        <taxon>Squamata</taxon>
        <taxon>Bifurcata</taxon>
        <taxon>Unidentata</taxon>
        <taxon>Episquamata</taxon>
        <taxon>Toxicofera</taxon>
        <taxon>Serpentes</taxon>
        <taxon>Henophidia</taxon>
        <taxon>Pythonidae</taxon>
        <taxon>Python</taxon>
    </lineage>
</organism>
<keyword evidence="3" id="KW-0813">Transport</keyword>
<dbReference type="GO" id="GO:0070588">
    <property type="term" value="P:calcium ion transmembrane transport"/>
    <property type="evidence" value="ECO:0007669"/>
    <property type="project" value="TreeGrafter"/>
</dbReference>
<keyword evidence="5" id="KW-1133">Transmembrane helix</keyword>
<accession>A0A9F5J2R3</accession>
<dbReference type="OrthoDB" id="494673at2759"/>
<dbReference type="InterPro" id="IPR027309">
    <property type="entry name" value="P2X_extracellular_dom_sf"/>
</dbReference>
<dbReference type="Proteomes" id="UP000695026">
    <property type="component" value="Unplaced"/>
</dbReference>
<dbReference type="PANTHER" id="PTHR10125">
    <property type="entry name" value="P2X PURINOCEPTOR"/>
    <property type="match status" value="1"/>
</dbReference>
<comment type="subcellular location">
    <subcellularLocation>
        <location evidence="1">Endomembrane system</location>
    </subcellularLocation>
</comment>
<evidence type="ECO:0000256" key="3">
    <source>
        <dbReference type="ARBA" id="ARBA00022448"/>
    </source>
</evidence>
<protein>
    <submittedName>
        <fullName evidence="11">P2X purinoceptor 5-like</fullName>
    </submittedName>
</protein>
<gene>
    <name evidence="11" type="primary">LOC112543279</name>
</gene>
<evidence type="ECO:0000256" key="1">
    <source>
        <dbReference type="ARBA" id="ARBA00004308"/>
    </source>
</evidence>
<keyword evidence="9" id="KW-0407">Ion channel</keyword>
<dbReference type="GeneID" id="112543279"/>
<dbReference type="PANTHER" id="PTHR10125:SF31">
    <property type="entry name" value="P2X RECEPTOR E"/>
    <property type="match status" value="1"/>
</dbReference>
<evidence type="ECO:0000256" key="9">
    <source>
        <dbReference type="ARBA" id="ARBA00023303"/>
    </source>
</evidence>
<dbReference type="GO" id="GO:0098794">
    <property type="term" value="C:postsynapse"/>
    <property type="evidence" value="ECO:0007669"/>
    <property type="project" value="GOC"/>
</dbReference>
<dbReference type="Gene3D" id="2.60.490.10">
    <property type="entry name" value="atp-gated p2x4 ion channel domain"/>
    <property type="match status" value="1"/>
</dbReference>
<evidence type="ECO:0000256" key="5">
    <source>
        <dbReference type="ARBA" id="ARBA00022989"/>
    </source>
</evidence>
<dbReference type="GO" id="GO:0004931">
    <property type="term" value="F:extracellularly ATP-gated monoatomic cation channel activity"/>
    <property type="evidence" value="ECO:0007669"/>
    <property type="project" value="TreeGrafter"/>
</dbReference>
<keyword evidence="10" id="KW-1185">Reference proteome</keyword>
<evidence type="ECO:0000256" key="2">
    <source>
        <dbReference type="ARBA" id="ARBA00009848"/>
    </source>
</evidence>
<reference evidence="11" key="1">
    <citation type="submission" date="2025-08" db="UniProtKB">
        <authorList>
            <consortium name="RefSeq"/>
        </authorList>
    </citation>
    <scope>IDENTIFICATION</scope>
    <source>
        <tissue evidence="11">Liver</tissue>
    </source>
</reference>
<evidence type="ECO:0000313" key="10">
    <source>
        <dbReference type="Proteomes" id="UP000695026"/>
    </source>
</evidence>
<dbReference type="AlphaFoldDB" id="A0A9F5J2R3"/>
<evidence type="ECO:0000256" key="8">
    <source>
        <dbReference type="ARBA" id="ARBA00023286"/>
    </source>
</evidence>
<keyword evidence="7" id="KW-0472">Membrane</keyword>
<keyword evidence="8" id="KW-1071">Ligand-gated ion channel</keyword>
<sequence>MRGLQLPEFPSQDGVAFTNTSEMGKRIWDVVDYIIPPQGESVVFVMINLIITPKQEQDSCTENPGIPDALCSCDQDCTPGEPVISGNRIMAIITVVTVG</sequence>
<name>A0A9F5J2R3_PYTBI</name>
<comment type="similarity">
    <text evidence="2">Belongs to the P2X receptor family.</text>
</comment>
<evidence type="ECO:0000256" key="6">
    <source>
        <dbReference type="ARBA" id="ARBA00023065"/>
    </source>
</evidence>
<dbReference type="RefSeq" id="XP_025033285.1">
    <property type="nucleotide sequence ID" value="XM_025177517.1"/>
</dbReference>
<dbReference type="KEGG" id="pbi:112543279"/>
<dbReference type="InterPro" id="IPR059116">
    <property type="entry name" value="P2X_receptor"/>
</dbReference>
<evidence type="ECO:0000256" key="4">
    <source>
        <dbReference type="ARBA" id="ARBA00022692"/>
    </source>
</evidence>
<proteinExistence type="inferred from homology"/>
<evidence type="ECO:0000256" key="7">
    <source>
        <dbReference type="ARBA" id="ARBA00023136"/>
    </source>
</evidence>
<keyword evidence="6" id="KW-0406">Ion transport</keyword>
<keyword evidence="4" id="KW-0812">Transmembrane</keyword>
<dbReference type="Pfam" id="PF00864">
    <property type="entry name" value="P2X_receptor"/>
    <property type="match status" value="1"/>
</dbReference>
<evidence type="ECO:0000313" key="11">
    <source>
        <dbReference type="RefSeq" id="XP_025033285.1"/>
    </source>
</evidence>
<dbReference type="GO" id="GO:0012505">
    <property type="term" value="C:endomembrane system"/>
    <property type="evidence" value="ECO:0007669"/>
    <property type="project" value="UniProtKB-SubCell"/>
</dbReference>